<comment type="caution">
    <text evidence="2">The sequence shown here is derived from an EMBL/GenBank/DDBJ whole genome shotgun (WGS) entry which is preliminary data.</text>
</comment>
<name>A0A2N6CT17_9GAMM</name>
<keyword evidence="1" id="KW-0175">Coiled coil</keyword>
<reference evidence="2 3" key="1">
    <citation type="submission" date="2017-11" db="EMBL/GenBank/DDBJ databases">
        <title>Genome-resolved metagenomics identifies genetic mobility, metabolic interactions, and unexpected diversity in perchlorate-reducing communities.</title>
        <authorList>
            <person name="Barnum T.P."/>
            <person name="Figueroa I.A."/>
            <person name="Carlstrom C.I."/>
            <person name="Lucas L.N."/>
            <person name="Engelbrektson A.L."/>
            <person name="Coates J.D."/>
        </authorList>
    </citation>
    <scope>NUCLEOTIDE SEQUENCE [LARGE SCALE GENOMIC DNA]</scope>
    <source>
        <strain evidence="2">BM301</strain>
    </source>
</reference>
<evidence type="ECO:0000313" key="2">
    <source>
        <dbReference type="EMBL" id="PLX60275.1"/>
    </source>
</evidence>
<gene>
    <name evidence="2" type="ORF">C0630_15870</name>
</gene>
<evidence type="ECO:0000256" key="1">
    <source>
        <dbReference type="SAM" id="Coils"/>
    </source>
</evidence>
<dbReference type="AlphaFoldDB" id="A0A2N6CT17"/>
<accession>A0A2N6CT17</accession>
<evidence type="ECO:0000313" key="3">
    <source>
        <dbReference type="Proteomes" id="UP000235015"/>
    </source>
</evidence>
<dbReference type="Proteomes" id="UP000235015">
    <property type="component" value="Unassembled WGS sequence"/>
</dbReference>
<feature type="coiled-coil region" evidence="1">
    <location>
        <begin position="60"/>
        <end position="108"/>
    </location>
</feature>
<sequence length="454" mass="50485">MNFYYGQSLGVADFRSEQQYFLEKLRLHNRCLHGYGVVCGLEIEPVPTHEDCISQDDSKRAGLRASMREIEKKIAQHKQALEKGSEDAEQIKEELEKLYAEREALQRELDGLPPCKPVDESIPAQVLLNCGFALDCHGRELIVRTPVLVDIWSLLSPTQRRQIRESTDDQQDSSPVVELDLSICYCEQPTYPSRPVITNTCDAIANCVYGRTREGYRLQVSLTPATPDKRCDPCCEPCESECVLLARIRWNPHAPITSDDIDLGVRRMLALYETTRITGISWKHGATYAPAQAKAVLGTVREQGPRSDGLEVVFSKQVYAETLQPGVVDLWRVQGGGGLRGVISHVEGSYVDKPGTGLISAFKYRDDSGETLNSGDRILITIRAGFILDECCKPVDGIHVGGLVPQLPAYQQDKEQEEESESVPPCAKRPAYKVPWTSGNGVPGSTFESWIFVS</sequence>
<protein>
    <submittedName>
        <fullName evidence="2">Uncharacterized protein</fullName>
    </submittedName>
</protein>
<proteinExistence type="predicted"/>
<dbReference type="EMBL" id="PKUN01000025">
    <property type="protein sequence ID" value="PLX60275.1"/>
    <property type="molecule type" value="Genomic_DNA"/>
</dbReference>
<organism evidence="2 3">
    <name type="scientific">Sedimenticola selenatireducens</name>
    <dbReference type="NCBI Taxonomy" id="191960"/>
    <lineage>
        <taxon>Bacteria</taxon>
        <taxon>Pseudomonadati</taxon>
        <taxon>Pseudomonadota</taxon>
        <taxon>Gammaproteobacteria</taxon>
        <taxon>Chromatiales</taxon>
        <taxon>Sedimenticolaceae</taxon>
        <taxon>Sedimenticola</taxon>
    </lineage>
</organism>